<dbReference type="PANTHER" id="PTHR19338">
    <property type="entry name" value="TRANSLOCASE OF INNER MITOCHONDRIAL MEMBRANE 13 HOMOLOG"/>
    <property type="match status" value="1"/>
</dbReference>
<dbReference type="PANTHER" id="PTHR19338:SF40">
    <property type="entry name" value="OS06G0314450 PROTEIN"/>
    <property type="match status" value="1"/>
</dbReference>
<protein>
    <recommendedName>
        <fullName evidence="12">Rx N-terminal domain-containing protein</fullName>
    </recommendedName>
</protein>
<dbReference type="Pfam" id="PF18052">
    <property type="entry name" value="Rx_N"/>
    <property type="match status" value="1"/>
</dbReference>
<evidence type="ECO:0000259" key="8">
    <source>
        <dbReference type="Pfam" id="PF18052"/>
    </source>
</evidence>
<keyword evidence="3" id="KW-0677">Repeat</keyword>
<evidence type="ECO:0008006" key="12">
    <source>
        <dbReference type="Google" id="ProtNLM"/>
    </source>
</evidence>
<evidence type="ECO:0000256" key="4">
    <source>
        <dbReference type="ARBA" id="ARBA00022741"/>
    </source>
</evidence>
<proteinExistence type="inferred from homology"/>
<gene>
    <name evidence="10" type="ORF">OsI_37003</name>
</gene>
<dbReference type="Gene3D" id="3.80.10.10">
    <property type="entry name" value="Ribonuclease Inhibitor"/>
    <property type="match status" value="1"/>
</dbReference>
<feature type="region of interest" description="Disordered" evidence="7">
    <location>
        <begin position="104"/>
        <end position="134"/>
    </location>
</feature>
<feature type="compositionally biased region" description="Basic and acidic residues" evidence="7">
    <location>
        <begin position="104"/>
        <end position="118"/>
    </location>
</feature>
<name>B8BII7_ORYSI</name>
<dbReference type="SUPFAM" id="SSF52058">
    <property type="entry name" value="L domain-like"/>
    <property type="match status" value="1"/>
</dbReference>
<dbReference type="AlphaFoldDB" id="B8BII7"/>
<evidence type="ECO:0000256" key="1">
    <source>
        <dbReference type="ARBA" id="ARBA00008894"/>
    </source>
</evidence>
<evidence type="ECO:0000256" key="3">
    <source>
        <dbReference type="ARBA" id="ARBA00022737"/>
    </source>
</evidence>
<feature type="domain" description="Disease resistance R13L4/SHOC-2-like LRR" evidence="9">
    <location>
        <begin position="370"/>
        <end position="650"/>
    </location>
</feature>
<dbReference type="InterPro" id="IPR038005">
    <property type="entry name" value="RX-like_CC"/>
</dbReference>
<reference evidence="10 11" key="1">
    <citation type="journal article" date="2005" name="PLoS Biol.">
        <title>The genomes of Oryza sativa: a history of duplications.</title>
        <authorList>
            <person name="Yu J."/>
            <person name="Wang J."/>
            <person name="Lin W."/>
            <person name="Li S."/>
            <person name="Li H."/>
            <person name="Zhou J."/>
            <person name="Ni P."/>
            <person name="Dong W."/>
            <person name="Hu S."/>
            <person name="Zeng C."/>
            <person name="Zhang J."/>
            <person name="Zhang Y."/>
            <person name="Li R."/>
            <person name="Xu Z."/>
            <person name="Li S."/>
            <person name="Li X."/>
            <person name="Zheng H."/>
            <person name="Cong L."/>
            <person name="Lin L."/>
            <person name="Yin J."/>
            <person name="Geng J."/>
            <person name="Li G."/>
            <person name="Shi J."/>
            <person name="Liu J."/>
            <person name="Lv H."/>
            <person name="Li J."/>
            <person name="Wang J."/>
            <person name="Deng Y."/>
            <person name="Ran L."/>
            <person name="Shi X."/>
            <person name="Wang X."/>
            <person name="Wu Q."/>
            <person name="Li C."/>
            <person name="Ren X."/>
            <person name="Wang J."/>
            <person name="Wang X."/>
            <person name="Li D."/>
            <person name="Liu D."/>
            <person name="Zhang X."/>
            <person name="Ji Z."/>
            <person name="Zhao W."/>
            <person name="Sun Y."/>
            <person name="Zhang Z."/>
            <person name="Bao J."/>
            <person name="Han Y."/>
            <person name="Dong L."/>
            <person name="Ji J."/>
            <person name="Chen P."/>
            <person name="Wu S."/>
            <person name="Liu J."/>
            <person name="Xiao Y."/>
            <person name="Bu D."/>
            <person name="Tan J."/>
            <person name="Yang L."/>
            <person name="Ye C."/>
            <person name="Zhang J."/>
            <person name="Xu J."/>
            <person name="Zhou Y."/>
            <person name="Yu Y."/>
            <person name="Zhang B."/>
            <person name="Zhuang S."/>
            <person name="Wei H."/>
            <person name="Liu B."/>
            <person name="Lei M."/>
            <person name="Yu H."/>
            <person name="Li Y."/>
            <person name="Xu H."/>
            <person name="Wei S."/>
            <person name="He X."/>
            <person name="Fang L."/>
            <person name="Zhang Z."/>
            <person name="Zhang Y."/>
            <person name="Huang X."/>
            <person name="Su Z."/>
            <person name="Tong W."/>
            <person name="Li J."/>
            <person name="Tong Z."/>
            <person name="Li S."/>
            <person name="Ye J."/>
            <person name="Wang L."/>
            <person name="Fang L."/>
            <person name="Lei T."/>
            <person name="Chen C."/>
            <person name="Chen H."/>
            <person name="Xu Z."/>
            <person name="Li H."/>
            <person name="Huang H."/>
            <person name="Zhang F."/>
            <person name="Xu H."/>
            <person name="Li N."/>
            <person name="Zhao C."/>
            <person name="Li S."/>
            <person name="Dong L."/>
            <person name="Huang Y."/>
            <person name="Li L."/>
            <person name="Xi Y."/>
            <person name="Qi Q."/>
            <person name="Li W."/>
            <person name="Zhang B."/>
            <person name="Hu W."/>
            <person name="Zhang Y."/>
            <person name="Tian X."/>
            <person name="Jiao Y."/>
            <person name="Liang X."/>
            <person name="Jin J."/>
            <person name="Gao L."/>
            <person name="Zheng W."/>
            <person name="Hao B."/>
            <person name="Liu S."/>
            <person name="Wang W."/>
            <person name="Yuan L."/>
            <person name="Cao M."/>
            <person name="McDermott J."/>
            <person name="Samudrala R."/>
            <person name="Wang J."/>
            <person name="Wong G.K."/>
            <person name="Yang H."/>
        </authorList>
    </citation>
    <scope>NUCLEOTIDE SEQUENCE [LARGE SCALE GENOMIC DNA]</scope>
    <source>
        <strain evidence="11">cv. 93-11</strain>
    </source>
</reference>
<dbReference type="STRING" id="39946.B8BII7"/>
<evidence type="ECO:0000313" key="11">
    <source>
        <dbReference type="Proteomes" id="UP000007015"/>
    </source>
</evidence>
<evidence type="ECO:0000313" key="10">
    <source>
        <dbReference type="EMBL" id="EEC68622.1"/>
    </source>
</evidence>
<organism evidence="10 11">
    <name type="scientific">Oryza sativa subsp. indica</name>
    <name type="common">Rice</name>
    <dbReference type="NCBI Taxonomy" id="39946"/>
    <lineage>
        <taxon>Eukaryota</taxon>
        <taxon>Viridiplantae</taxon>
        <taxon>Streptophyta</taxon>
        <taxon>Embryophyta</taxon>
        <taxon>Tracheophyta</taxon>
        <taxon>Spermatophyta</taxon>
        <taxon>Magnoliopsida</taxon>
        <taxon>Liliopsida</taxon>
        <taxon>Poales</taxon>
        <taxon>Poaceae</taxon>
        <taxon>BOP clade</taxon>
        <taxon>Oryzoideae</taxon>
        <taxon>Oryzeae</taxon>
        <taxon>Oryzinae</taxon>
        <taxon>Oryza</taxon>
        <taxon>Oryza sativa</taxon>
    </lineage>
</organism>
<evidence type="ECO:0000259" key="9">
    <source>
        <dbReference type="Pfam" id="PF23598"/>
    </source>
</evidence>
<keyword evidence="5" id="KW-0611">Plant defense</keyword>
<evidence type="ECO:0000256" key="2">
    <source>
        <dbReference type="ARBA" id="ARBA00022614"/>
    </source>
</evidence>
<dbReference type="Gene3D" id="1.20.5.4130">
    <property type="match status" value="1"/>
</dbReference>
<dbReference type="EMBL" id="CM000136">
    <property type="protein sequence ID" value="EEC68622.1"/>
    <property type="molecule type" value="Genomic_DNA"/>
</dbReference>
<keyword evidence="2" id="KW-0433">Leucine-rich repeat</keyword>
<keyword evidence="4" id="KW-0547">Nucleotide-binding</keyword>
<comment type="similarity">
    <text evidence="1">Belongs to the disease resistance NB-LRR family.</text>
</comment>
<sequence>MESINSFLARLAKTATAGIAQDDDDEQLRTWMKQVRELAHDCSNCIDIYLRRGDPGHPAIHRARGGGLRRYLWWASWFVHRMVAQRSAAIQLRDLKERARDVSERRSRYDVKVPEKEAAGGPASTPALAAEDEDDDQNQAIELANYCSGPGSLEPRVLEDYCAEKLVGWLKLQADQAGTSASRLLIPSITLVAPDTEDSGSIAREVLDLAAINFDQTVCINLPQVHRSWDLPLLPQEILCYILQACSYRKNLLDPQAKGEGETLEPSKIRAKAYSYRKNLLDQIGQMIGEIDFNDKIEEIKSKIGQVETKWSKNTSGKHKLMILGVLHQALTLIQIGPDMQMPLSWEEIMDETARMLKYNIEAVDTTAPYLSLRKTNVTHLPREINNLHELEILDIRETKVPASGTRYVLLLKLKRLLAGHVDSSSSCSHDIRDDKSLYSAVKIPSNIRKMDNMEVLSNVVASQDGHELEDIRKLWRLRKLGVVIEDKKAHLEKLLRVISDLKDRIQSLSIPIHTDRSEGTLSYEGLSLENNVRDRLEKNSKCLESLSINGVTRLEKHLSLLTKGGNELTKLTLTSILLNQDNMKNLAVLPNLRCVRLRYQAYTGDSLTFKKDEFQCLNCFLVDGLHMTEIIDFESGAALELEKIALSLNSINSLVGAGSLKNQKELELKGSEILPLPLLAEDGAAPEQRTEEDRMLTFKKMEFQHLKHLLVEASLMTKIIFKDGAAPKLKKITLSLDNIMSLDGVSNLPKLTELELEGHNNLILLSCF</sequence>
<dbReference type="InterPro" id="IPR032675">
    <property type="entry name" value="LRR_dom_sf"/>
</dbReference>
<dbReference type="GO" id="GO:0006952">
    <property type="term" value="P:defense response"/>
    <property type="evidence" value="ECO:0007669"/>
    <property type="project" value="UniProtKB-KW"/>
</dbReference>
<dbReference type="Proteomes" id="UP000007015">
    <property type="component" value="Chromosome 11"/>
</dbReference>
<dbReference type="CDD" id="cd14798">
    <property type="entry name" value="RX-CC_like"/>
    <property type="match status" value="1"/>
</dbReference>
<accession>B8BII7</accession>
<evidence type="ECO:0000256" key="7">
    <source>
        <dbReference type="SAM" id="MobiDB-lite"/>
    </source>
</evidence>
<dbReference type="OMA" id="ELHICCL"/>
<keyword evidence="6" id="KW-0175">Coiled coil</keyword>
<dbReference type="GO" id="GO:0000166">
    <property type="term" value="F:nucleotide binding"/>
    <property type="evidence" value="ECO:0007669"/>
    <property type="project" value="UniProtKB-KW"/>
</dbReference>
<evidence type="ECO:0000256" key="6">
    <source>
        <dbReference type="ARBA" id="ARBA00023054"/>
    </source>
</evidence>
<evidence type="ECO:0000256" key="5">
    <source>
        <dbReference type="ARBA" id="ARBA00022821"/>
    </source>
</evidence>
<feature type="domain" description="Disease resistance N-terminal" evidence="8">
    <location>
        <begin position="1"/>
        <end position="53"/>
    </location>
</feature>
<dbReference type="InterPro" id="IPR055414">
    <property type="entry name" value="LRR_R13L4/SHOC2-like"/>
</dbReference>
<keyword evidence="11" id="KW-1185">Reference proteome</keyword>
<dbReference type="Pfam" id="PF23598">
    <property type="entry name" value="LRR_14"/>
    <property type="match status" value="1"/>
</dbReference>
<dbReference type="InterPro" id="IPR041118">
    <property type="entry name" value="Rx_N"/>
</dbReference>
<dbReference type="HOGENOM" id="CLU_363454_0_0_1"/>
<dbReference type="Gramene" id="BGIOSGA033550-TA">
    <property type="protein sequence ID" value="BGIOSGA033550-PA"/>
    <property type="gene ID" value="BGIOSGA033550"/>
</dbReference>